<sequence length="311" mass="32200">MLDVLVILLRLAQYGGAVVLLGTPLFLLYGLRGSDAVALGWTRSLLVSAAAVVAIGSAAAFAAQTAVMAGSLTEGLKPATLGFMLTGTSLGPAFLVRTLAALLALLALIQDKPSRGLWKFVAVAGLIVGASFAWTGHGAATEGAGRYVHLTAAILHSWAAAVWLGALAALLILTLRRRSETVDGDRILYRALHGFAGVGSASVAVLVLSGLVNSWFMVGPDRIAGLLSTPYGLLLTGKLVLFALMLVLAAANRFYLTPHLGSALDDPEYLGPAISRLKRSLVMETLLALGLLALVSIMGTLAPVSAMEMAM</sequence>
<feature type="transmembrane region" description="Helical" evidence="6">
    <location>
        <begin position="43"/>
        <end position="63"/>
    </location>
</feature>
<dbReference type="PANTHER" id="PTHR34820:SF4">
    <property type="entry name" value="INNER MEMBRANE PROTEIN YEBZ"/>
    <property type="match status" value="1"/>
</dbReference>
<feature type="domain" description="Copper resistance protein D" evidence="7">
    <location>
        <begin position="190"/>
        <end position="297"/>
    </location>
</feature>
<dbReference type="AlphaFoldDB" id="A0A1Z3U8L1"/>
<evidence type="ECO:0000256" key="2">
    <source>
        <dbReference type="ARBA" id="ARBA00022475"/>
    </source>
</evidence>
<proteinExistence type="predicted"/>
<reference evidence="10" key="1">
    <citation type="submission" date="2017-06" db="EMBL/GenBank/DDBJ databases">
        <title>FDA dAtabase for Regulatory Grade micrObial Sequences (FDA-ARGOS): Supporting development and validation of Infectious Disease Dx tests.</title>
        <authorList>
            <person name="Minogue T."/>
            <person name="Wolcott M."/>
            <person name="Wasieloski L."/>
            <person name="Aguilar W."/>
            <person name="Moore D."/>
            <person name="Tallon L."/>
            <person name="Sadzewicz L."/>
            <person name="Sengamalay N."/>
            <person name="Ott S."/>
            <person name="Godinez A."/>
            <person name="Nagaraj S."/>
            <person name="Nadendla S."/>
            <person name="Geyer C."/>
            <person name="Sichtig H."/>
        </authorList>
    </citation>
    <scope>NUCLEOTIDE SEQUENCE [LARGE SCALE GENOMIC DNA]</scope>
    <source>
        <strain evidence="10">FDAARGOS_289</strain>
    </source>
</reference>
<dbReference type="RefSeq" id="WP_088582512.1">
    <property type="nucleotide sequence ID" value="NZ_CP022048.2"/>
</dbReference>
<dbReference type="EMBL" id="CP022048">
    <property type="protein sequence ID" value="ASE39294.1"/>
    <property type="molecule type" value="Genomic_DNA"/>
</dbReference>
<protein>
    <submittedName>
        <fullName evidence="8">Copper resistance protein CopD</fullName>
    </submittedName>
    <submittedName>
        <fullName evidence="9">Inner membrane protein YebZ</fullName>
    </submittedName>
</protein>
<accession>A0A1Z3U8L1</accession>
<dbReference type="Pfam" id="PF05425">
    <property type="entry name" value="CopD"/>
    <property type="match status" value="1"/>
</dbReference>
<name>A0A1Z3U8L1_BREVE</name>
<dbReference type="InterPro" id="IPR047689">
    <property type="entry name" value="CopD"/>
</dbReference>
<evidence type="ECO:0000259" key="7">
    <source>
        <dbReference type="Pfam" id="PF05425"/>
    </source>
</evidence>
<keyword evidence="5 6" id="KW-0472">Membrane</keyword>
<feature type="transmembrane region" description="Helical" evidence="6">
    <location>
        <begin position="187"/>
        <end position="211"/>
    </location>
</feature>
<evidence type="ECO:0000256" key="3">
    <source>
        <dbReference type="ARBA" id="ARBA00022692"/>
    </source>
</evidence>
<dbReference type="GO" id="GO:0005886">
    <property type="term" value="C:plasma membrane"/>
    <property type="evidence" value="ECO:0007669"/>
    <property type="project" value="UniProtKB-SubCell"/>
</dbReference>
<evidence type="ECO:0000256" key="1">
    <source>
        <dbReference type="ARBA" id="ARBA00004651"/>
    </source>
</evidence>
<dbReference type="Proteomes" id="UP000197050">
    <property type="component" value="Chromosome"/>
</dbReference>
<dbReference type="InterPro" id="IPR008457">
    <property type="entry name" value="Cu-R_CopD_dom"/>
</dbReference>
<dbReference type="GO" id="GO:0006825">
    <property type="term" value="P:copper ion transport"/>
    <property type="evidence" value="ECO:0007669"/>
    <property type="project" value="InterPro"/>
</dbReference>
<reference evidence="9 11" key="3">
    <citation type="submission" date="2018-06" db="EMBL/GenBank/DDBJ databases">
        <authorList>
            <consortium name="Pathogen Informatics"/>
            <person name="Doyle S."/>
        </authorList>
    </citation>
    <scope>NUCLEOTIDE SEQUENCE [LARGE SCALE GENOMIC DNA]</scope>
    <source>
        <strain evidence="9 11">NCTC11166</strain>
    </source>
</reference>
<feature type="transmembrane region" description="Helical" evidence="6">
    <location>
        <begin position="116"/>
        <end position="134"/>
    </location>
</feature>
<evidence type="ECO:0000313" key="10">
    <source>
        <dbReference type="Proteomes" id="UP000197050"/>
    </source>
</evidence>
<dbReference type="Proteomes" id="UP000251186">
    <property type="component" value="Unassembled WGS sequence"/>
</dbReference>
<feature type="transmembrane region" description="Helical" evidence="6">
    <location>
        <begin position="154"/>
        <end position="175"/>
    </location>
</feature>
<feature type="transmembrane region" description="Helical" evidence="6">
    <location>
        <begin position="286"/>
        <end position="306"/>
    </location>
</feature>
<keyword evidence="4 6" id="KW-1133">Transmembrane helix</keyword>
<evidence type="ECO:0000313" key="11">
    <source>
        <dbReference type="Proteomes" id="UP000251186"/>
    </source>
</evidence>
<dbReference type="EMBL" id="UAQP01000014">
    <property type="protein sequence ID" value="SPU55182.1"/>
    <property type="molecule type" value="Genomic_DNA"/>
</dbReference>
<dbReference type="PANTHER" id="PTHR34820">
    <property type="entry name" value="INNER MEMBRANE PROTEIN YEBZ"/>
    <property type="match status" value="1"/>
</dbReference>
<dbReference type="NCBIfam" id="NF033808">
    <property type="entry name" value="copper_CopD"/>
    <property type="match status" value="1"/>
</dbReference>
<comment type="subcellular location">
    <subcellularLocation>
        <location evidence="1">Cell membrane</location>
        <topology evidence="1">Multi-pass membrane protein</topology>
    </subcellularLocation>
</comment>
<feature type="transmembrane region" description="Helical" evidence="6">
    <location>
        <begin position="231"/>
        <end position="251"/>
    </location>
</feature>
<evidence type="ECO:0000313" key="9">
    <source>
        <dbReference type="EMBL" id="SPU55182.1"/>
    </source>
</evidence>
<evidence type="ECO:0000256" key="5">
    <source>
        <dbReference type="ARBA" id="ARBA00023136"/>
    </source>
</evidence>
<evidence type="ECO:0000256" key="6">
    <source>
        <dbReference type="SAM" id="Phobius"/>
    </source>
</evidence>
<evidence type="ECO:0000313" key="8">
    <source>
        <dbReference type="EMBL" id="ASE39294.1"/>
    </source>
</evidence>
<feature type="transmembrane region" description="Helical" evidence="6">
    <location>
        <begin position="12"/>
        <end position="31"/>
    </location>
</feature>
<organism evidence="8 10">
    <name type="scientific">Brevundimonas vesicularis</name>
    <name type="common">Pseudomonas vesicularis</name>
    <dbReference type="NCBI Taxonomy" id="41276"/>
    <lineage>
        <taxon>Bacteria</taxon>
        <taxon>Pseudomonadati</taxon>
        <taxon>Pseudomonadota</taxon>
        <taxon>Alphaproteobacteria</taxon>
        <taxon>Caulobacterales</taxon>
        <taxon>Caulobacteraceae</taxon>
        <taxon>Brevundimonas</taxon>
    </lineage>
</organism>
<reference evidence="8" key="2">
    <citation type="submission" date="2017-12" db="EMBL/GenBank/DDBJ databases">
        <title>FDA dAtabase for Regulatory Grade micrObial Sequences (FDA-ARGOS): Supporting development and validation of Infectious Disease Dx tests.</title>
        <authorList>
            <person name="Campos J."/>
            <person name="Goldberg B."/>
            <person name="Tallon L."/>
            <person name="Sadzewicz L."/>
            <person name="Sengamalay N."/>
            <person name="Ott S."/>
            <person name="Godinez A."/>
            <person name="Nagaraj S."/>
            <person name="Vavikolanu K."/>
            <person name="Vyas G."/>
            <person name="Nadendla S."/>
            <person name="Aluvathingal J."/>
            <person name="Geyer C."/>
            <person name="Nandy P."/>
            <person name="Hobson J."/>
            <person name="Sichtig H."/>
        </authorList>
    </citation>
    <scope>NUCLEOTIDE SEQUENCE</scope>
    <source>
        <strain evidence="8">FDAARGOS_289</strain>
    </source>
</reference>
<keyword evidence="2" id="KW-1003">Cell membrane</keyword>
<gene>
    <name evidence="9" type="primary">yebZ_2</name>
    <name evidence="8" type="ORF">CEP68_07125</name>
    <name evidence="9" type="ORF">NCTC11166_02577</name>
</gene>
<dbReference type="KEGG" id="bvc:CEP68_07125"/>
<dbReference type="GeneID" id="34016034"/>
<feature type="transmembrane region" description="Helical" evidence="6">
    <location>
        <begin position="83"/>
        <end position="109"/>
    </location>
</feature>
<dbReference type="InterPro" id="IPR032694">
    <property type="entry name" value="CopC/D"/>
</dbReference>
<keyword evidence="3 6" id="KW-0812">Transmembrane</keyword>
<evidence type="ECO:0000256" key="4">
    <source>
        <dbReference type="ARBA" id="ARBA00022989"/>
    </source>
</evidence>